<evidence type="ECO:0000313" key="3">
    <source>
        <dbReference type="Proteomes" id="UP000565441"/>
    </source>
</evidence>
<keyword evidence="3" id="KW-1185">Reference proteome</keyword>
<evidence type="ECO:0000256" key="1">
    <source>
        <dbReference type="SAM" id="MobiDB-lite"/>
    </source>
</evidence>
<accession>A0A8H5HL72</accession>
<evidence type="ECO:0000313" key="2">
    <source>
        <dbReference type="EMBL" id="KAF5385378.1"/>
    </source>
</evidence>
<dbReference type="AlphaFoldDB" id="A0A8H5HL72"/>
<dbReference type="SUPFAM" id="SSF51556">
    <property type="entry name" value="Metallo-dependent hydrolases"/>
    <property type="match status" value="1"/>
</dbReference>
<reference evidence="2 3" key="1">
    <citation type="journal article" date="2020" name="ISME J.">
        <title>Uncovering the hidden diversity of litter-decomposition mechanisms in mushroom-forming fungi.</title>
        <authorList>
            <person name="Floudas D."/>
            <person name="Bentzer J."/>
            <person name="Ahren D."/>
            <person name="Johansson T."/>
            <person name="Persson P."/>
            <person name="Tunlid A."/>
        </authorList>
    </citation>
    <scope>NUCLEOTIDE SEQUENCE [LARGE SCALE GENOMIC DNA]</scope>
    <source>
        <strain evidence="2 3">CBS 661.87</strain>
    </source>
</reference>
<dbReference type="InterPro" id="IPR032466">
    <property type="entry name" value="Metal_Hydrolase"/>
</dbReference>
<protein>
    <submittedName>
        <fullName evidence="2">Uncharacterized protein</fullName>
    </submittedName>
</protein>
<comment type="caution">
    <text evidence="2">The sequence shown here is derived from an EMBL/GenBank/DDBJ whole genome shotgun (WGS) entry which is preliminary data.</text>
</comment>
<dbReference type="Proteomes" id="UP000565441">
    <property type="component" value="Unassembled WGS sequence"/>
</dbReference>
<organism evidence="2 3">
    <name type="scientific">Tricholomella constricta</name>
    <dbReference type="NCBI Taxonomy" id="117010"/>
    <lineage>
        <taxon>Eukaryota</taxon>
        <taxon>Fungi</taxon>
        <taxon>Dikarya</taxon>
        <taxon>Basidiomycota</taxon>
        <taxon>Agaricomycotina</taxon>
        <taxon>Agaricomycetes</taxon>
        <taxon>Agaricomycetidae</taxon>
        <taxon>Agaricales</taxon>
        <taxon>Tricholomatineae</taxon>
        <taxon>Lyophyllaceae</taxon>
        <taxon>Tricholomella</taxon>
    </lineage>
</organism>
<sequence>MTGHTIFAPTPPNPPISGQCTPLRSLPCTPEGREKERQKRIPGRSDHFRWLTSRAKLRLNLDSGARWSPRHQSWVCLARGKLVVAVVRIAITSGNAKSRITAIYSPAVYHPWFSYRTSLHQPPPSKDDHYRSLFLQASSPSADHIAAFEKLFPSLPDPVPLADVLSELRSNLEAFPQAMLGEVGLDRVFRVPFDYYAEQRRLTPFVVPFDHQLAILEAQLDLAAELGRNVSFHSVKSQLVTQDLLARMQAKHKDKWSRISIDLHSCGVSPETWRDIEA</sequence>
<dbReference type="Gene3D" id="3.20.20.140">
    <property type="entry name" value="Metal-dependent hydrolases"/>
    <property type="match status" value="1"/>
</dbReference>
<dbReference type="EMBL" id="JAACJP010000004">
    <property type="protein sequence ID" value="KAF5385378.1"/>
    <property type="molecule type" value="Genomic_DNA"/>
</dbReference>
<gene>
    <name evidence="2" type="ORF">D9615_001222</name>
</gene>
<proteinExistence type="predicted"/>
<dbReference type="InterPro" id="IPR053044">
    <property type="entry name" value="Metallo-hydrolase/TatD-type"/>
</dbReference>
<feature type="region of interest" description="Disordered" evidence="1">
    <location>
        <begin position="1"/>
        <end position="22"/>
    </location>
</feature>
<dbReference type="PANTHER" id="PTHR47345">
    <property type="entry name" value="CUT9-INTERACTING PROTEIN SCN1"/>
    <property type="match status" value="1"/>
</dbReference>
<dbReference type="OrthoDB" id="413993at2759"/>
<name>A0A8H5HL72_9AGAR</name>
<dbReference type="PANTHER" id="PTHR47345:SF1">
    <property type="entry name" value="CUT9-INTERACTING PROTEIN SCN1"/>
    <property type="match status" value="1"/>
</dbReference>